<dbReference type="STRING" id="388408.LAX5112_00421"/>
<evidence type="ECO:0000313" key="2">
    <source>
        <dbReference type="Proteomes" id="UP000053235"/>
    </source>
</evidence>
<accession>A0A0M6ZTT2</accession>
<dbReference type="EMBL" id="CXWD01000002">
    <property type="protein sequence ID" value="CTQ64843.1"/>
    <property type="molecule type" value="Genomic_DNA"/>
</dbReference>
<gene>
    <name evidence="1" type="ORF">LAX5112_00421</name>
</gene>
<name>A0A0M6ZTT2_9HYPH</name>
<sequence length="53" mass="5909">MKELGLGSVIWFTPVCSVPAVISFALVVNSDQVYQNASIIGKTCLFWCKQRFL</sequence>
<reference evidence="2" key="1">
    <citation type="submission" date="2015-07" db="EMBL/GenBank/DDBJ databases">
        <authorList>
            <person name="Rodrigo-Torres Lidia"/>
            <person name="Arahal R.David."/>
        </authorList>
    </citation>
    <scope>NUCLEOTIDE SEQUENCE [LARGE SCALE GENOMIC DNA]</scope>
    <source>
        <strain evidence="2">CECT 5112</strain>
    </source>
</reference>
<protein>
    <submittedName>
        <fullName evidence="1">Uncharacterized protein</fullName>
    </submittedName>
</protein>
<keyword evidence="2" id="KW-1185">Reference proteome</keyword>
<organism evidence="1 2">
    <name type="scientific">Roseibium alexandrii</name>
    <dbReference type="NCBI Taxonomy" id="388408"/>
    <lineage>
        <taxon>Bacteria</taxon>
        <taxon>Pseudomonadati</taxon>
        <taxon>Pseudomonadota</taxon>
        <taxon>Alphaproteobacteria</taxon>
        <taxon>Hyphomicrobiales</taxon>
        <taxon>Stappiaceae</taxon>
        <taxon>Roseibium</taxon>
    </lineage>
</organism>
<dbReference type="AlphaFoldDB" id="A0A0M6ZTT2"/>
<evidence type="ECO:0000313" key="1">
    <source>
        <dbReference type="EMBL" id="CTQ64843.1"/>
    </source>
</evidence>
<proteinExistence type="predicted"/>
<dbReference type="Proteomes" id="UP000053235">
    <property type="component" value="Unassembled WGS sequence"/>
</dbReference>